<name>I5AT36_EUBC6</name>
<dbReference type="EMBL" id="CM001487">
    <property type="protein sequence ID" value="EIM56959.1"/>
    <property type="molecule type" value="Genomic_DNA"/>
</dbReference>
<dbReference type="STRING" id="633697.EubceDRAFT1_1142"/>
<protein>
    <submittedName>
        <fullName evidence="1">Uncharacterized protein</fullName>
    </submittedName>
</protein>
<organism evidence="1 2">
    <name type="scientific">Eubacterium cellulosolvens (strain ATCC 43171 / JCM 9499 / 6)</name>
    <name type="common">Cillobacterium cellulosolvens</name>
    <dbReference type="NCBI Taxonomy" id="633697"/>
    <lineage>
        <taxon>Bacteria</taxon>
        <taxon>Bacillati</taxon>
        <taxon>Bacillota</taxon>
        <taxon>Clostridia</taxon>
        <taxon>Eubacteriales</taxon>
        <taxon>Eubacteriaceae</taxon>
        <taxon>Eubacterium</taxon>
    </lineage>
</organism>
<gene>
    <name evidence="1" type="ORF">EubceDRAFT1_1142</name>
</gene>
<reference evidence="1 2" key="2">
    <citation type="submission" date="2012-02" db="EMBL/GenBank/DDBJ databases">
        <title>Improved High-Quality Draft sequence of Eubacterium cellulosolvens 6.</title>
        <authorList>
            <consortium name="US DOE Joint Genome Institute"/>
            <person name="Lucas S."/>
            <person name="Han J."/>
            <person name="Lapidus A."/>
            <person name="Cheng J.-F."/>
            <person name="Goodwin L."/>
            <person name="Pitluck S."/>
            <person name="Peters L."/>
            <person name="Mikhailova N."/>
            <person name="Gu W."/>
            <person name="Detter J.C."/>
            <person name="Han C."/>
            <person name="Tapia R."/>
            <person name="Land M."/>
            <person name="Hauser L."/>
            <person name="Kyrpides N."/>
            <person name="Ivanova N."/>
            <person name="Pagani I."/>
            <person name="Johnson E."/>
            <person name="Mukhopadhyay B."/>
            <person name="Anderson I."/>
            <person name="Woyke T."/>
        </authorList>
    </citation>
    <scope>NUCLEOTIDE SEQUENCE [LARGE SCALE GENOMIC DNA]</scope>
    <source>
        <strain evidence="1 2">6</strain>
    </source>
</reference>
<dbReference type="HOGENOM" id="CLU_942481_0_0_9"/>
<evidence type="ECO:0000313" key="1">
    <source>
        <dbReference type="EMBL" id="EIM56959.1"/>
    </source>
</evidence>
<dbReference type="Proteomes" id="UP000005753">
    <property type="component" value="Chromosome"/>
</dbReference>
<accession>I5AT36</accession>
<keyword evidence="2" id="KW-1185">Reference proteome</keyword>
<dbReference type="OrthoDB" id="1773819at2"/>
<reference evidence="1 2" key="1">
    <citation type="submission" date="2010-08" db="EMBL/GenBank/DDBJ databases">
        <authorList>
            <consortium name="US DOE Joint Genome Institute (JGI-PGF)"/>
            <person name="Lucas S."/>
            <person name="Copeland A."/>
            <person name="Lapidus A."/>
            <person name="Cheng J.-F."/>
            <person name="Bruce D."/>
            <person name="Goodwin L."/>
            <person name="Pitluck S."/>
            <person name="Land M.L."/>
            <person name="Hauser L."/>
            <person name="Chang Y.-J."/>
            <person name="Anderson I.J."/>
            <person name="Johnson E."/>
            <person name="Mulhopadhyay B."/>
            <person name="Kyrpides N."/>
            <person name="Woyke T.J."/>
        </authorList>
    </citation>
    <scope>NUCLEOTIDE SEQUENCE [LARGE SCALE GENOMIC DNA]</scope>
    <source>
        <strain evidence="1 2">6</strain>
    </source>
</reference>
<proteinExistence type="predicted"/>
<dbReference type="AlphaFoldDB" id="I5AT36"/>
<sequence>MSKRRKVLCAFALLTIVVGIVIAHIWFGLFSSPEYYKGFDWNTDKKKLEWRLSKAHYWYDEEEFKMNATKLDEDTSVWFRDSYSINKETGNLKEVRLLYLTEDSAKMEQIYVAEVEKLNKKLGPGTEGESYDELFTEWRGKNSTIRVIKNDFAFGDSNTEVEVVYQNRREYNEPYFTEVHLWQSVYEKMIEQFYCISTPDYNTEAIKARKDPDFSDYKLRPSDETKKVIALINKHLFTGSDKRTEFARLTASSRGITETHPLTVDWFMDHPAKTMGILKELTRDEDFLKSKSEIDAAYDLLTEEEQQRA</sequence>
<evidence type="ECO:0000313" key="2">
    <source>
        <dbReference type="Proteomes" id="UP000005753"/>
    </source>
</evidence>